<dbReference type="PANTHER" id="PTHR43011:SF1">
    <property type="entry name" value="IRON-SULFUR CLUSTER ASSEMBLY 2 HOMOLOG, MITOCHONDRIAL"/>
    <property type="match status" value="1"/>
</dbReference>
<dbReference type="NCBIfam" id="TIGR00049">
    <property type="entry name" value="iron-sulfur cluster assembly accessory protein"/>
    <property type="match status" value="1"/>
</dbReference>
<name>A0A977PW23_9CYAN</name>
<evidence type="ECO:0000313" key="2">
    <source>
        <dbReference type="EMBL" id="UXE60160.1"/>
    </source>
</evidence>
<dbReference type="GO" id="GO:0051537">
    <property type="term" value="F:2 iron, 2 sulfur cluster binding"/>
    <property type="evidence" value="ECO:0007669"/>
    <property type="project" value="TreeGrafter"/>
</dbReference>
<dbReference type="InterPro" id="IPR017870">
    <property type="entry name" value="FeS_cluster_insertion_CS"/>
</dbReference>
<dbReference type="Gene3D" id="2.60.300.12">
    <property type="entry name" value="HesB-like domain"/>
    <property type="match status" value="1"/>
</dbReference>
<dbReference type="KEGG" id="wna:KA717_31660"/>
<dbReference type="InterPro" id="IPR000361">
    <property type="entry name" value="ATAP_core_dom"/>
</dbReference>
<dbReference type="Proteomes" id="UP001065613">
    <property type="component" value="Chromosome"/>
</dbReference>
<dbReference type="GO" id="GO:0051539">
    <property type="term" value="F:4 iron, 4 sulfur cluster binding"/>
    <property type="evidence" value="ECO:0007669"/>
    <property type="project" value="TreeGrafter"/>
</dbReference>
<reference evidence="2" key="1">
    <citation type="submission" date="2021-04" db="EMBL/GenBank/DDBJ databases">
        <title>Genome sequence of Woronichinia naegeliana from Washington state freshwater lake bloom.</title>
        <authorList>
            <person name="Dreher T.W."/>
        </authorList>
    </citation>
    <scope>NUCLEOTIDE SEQUENCE</scope>
    <source>
        <strain evidence="2">WA131</strain>
    </source>
</reference>
<dbReference type="SUPFAM" id="SSF89360">
    <property type="entry name" value="HesB-like domain"/>
    <property type="match status" value="1"/>
</dbReference>
<feature type="domain" description="Core" evidence="1">
    <location>
        <begin position="2"/>
        <end position="102"/>
    </location>
</feature>
<evidence type="ECO:0000259" key="1">
    <source>
        <dbReference type="Pfam" id="PF01521"/>
    </source>
</evidence>
<dbReference type="EMBL" id="CP073041">
    <property type="protein sequence ID" value="UXE60160.1"/>
    <property type="molecule type" value="Genomic_DNA"/>
</dbReference>
<dbReference type="GO" id="GO:0005506">
    <property type="term" value="F:iron ion binding"/>
    <property type="evidence" value="ECO:0007669"/>
    <property type="project" value="TreeGrafter"/>
</dbReference>
<gene>
    <name evidence="2" type="ORF">KA717_31660</name>
</gene>
<dbReference type="PANTHER" id="PTHR43011">
    <property type="entry name" value="IRON-SULFUR CLUSTER ASSEMBLY 2 HOMOLOG, MITOCHONDRIAL"/>
    <property type="match status" value="1"/>
</dbReference>
<protein>
    <submittedName>
        <fullName evidence="2">Iron-sulfur cluster assembly accessory protein</fullName>
    </submittedName>
</protein>
<organism evidence="2">
    <name type="scientific">Woronichinia naegeliana WA131</name>
    <dbReference type="NCBI Taxonomy" id="2824559"/>
    <lineage>
        <taxon>Bacteria</taxon>
        <taxon>Bacillati</taxon>
        <taxon>Cyanobacteriota</taxon>
        <taxon>Cyanophyceae</taxon>
        <taxon>Synechococcales</taxon>
        <taxon>Coelosphaeriaceae</taxon>
        <taxon>Woronichinia</taxon>
    </lineage>
</organism>
<dbReference type="PROSITE" id="PS01152">
    <property type="entry name" value="HESB"/>
    <property type="match status" value="1"/>
</dbReference>
<dbReference type="Pfam" id="PF01521">
    <property type="entry name" value="Fe-S_biosyn"/>
    <property type="match status" value="1"/>
</dbReference>
<dbReference type="InterPro" id="IPR016092">
    <property type="entry name" value="ATAP"/>
</dbReference>
<sequence>MIHLTTTAAQEIKRLQRSRGQTHHYFRLGVKPGGCAGWYYTLDLVREIDNSDREFESQGLTILVNETSFPFVENIKLDYAEDLMGGGFRFTNPNTASSCSCGLSFSLPTVST</sequence>
<accession>A0A977PW23</accession>
<dbReference type="AlphaFoldDB" id="A0A977PW23"/>
<dbReference type="InterPro" id="IPR035903">
    <property type="entry name" value="HesB-like_dom_sf"/>
</dbReference>
<dbReference type="GO" id="GO:0016226">
    <property type="term" value="P:iron-sulfur cluster assembly"/>
    <property type="evidence" value="ECO:0007669"/>
    <property type="project" value="InterPro"/>
</dbReference>
<proteinExistence type="predicted"/>